<evidence type="ECO:0000313" key="1">
    <source>
        <dbReference type="EMBL" id="KAJ1351205.1"/>
    </source>
</evidence>
<dbReference type="Proteomes" id="UP001196413">
    <property type="component" value="Unassembled WGS sequence"/>
</dbReference>
<accession>A0AAD5QJU1</accession>
<dbReference type="EMBL" id="JAHQIW010001026">
    <property type="protein sequence ID" value="KAJ1351205.1"/>
    <property type="molecule type" value="Genomic_DNA"/>
</dbReference>
<name>A0AAD5QJU1_PARTN</name>
<dbReference type="AlphaFoldDB" id="A0AAD5QJU1"/>
<gene>
    <name evidence="1" type="ORF">KIN20_007175</name>
</gene>
<sequence>MQRVVREVLTDQCSDQKYRLSADALDAIHEVYSQEIQLHVKLRNECPLLITNSPLPVRHITVTV</sequence>
<comment type="caution">
    <text evidence="1">The sequence shown here is derived from an EMBL/GenBank/DDBJ whole genome shotgun (WGS) entry which is preliminary data.</text>
</comment>
<protein>
    <submittedName>
        <fullName evidence="1">Uncharacterized protein</fullName>
    </submittedName>
</protein>
<reference evidence="1" key="1">
    <citation type="submission" date="2021-06" db="EMBL/GenBank/DDBJ databases">
        <title>Parelaphostrongylus tenuis whole genome reference sequence.</title>
        <authorList>
            <person name="Garwood T.J."/>
            <person name="Larsen P.A."/>
            <person name="Fountain-Jones N.M."/>
            <person name="Garbe J.R."/>
            <person name="Macchietto M.G."/>
            <person name="Kania S.A."/>
            <person name="Gerhold R.W."/>
            <person name="Richards J.E."/>
            <person name="Wolf T.M."/>
        </authorList>
    </citation>
    <scope>NUCLEOTIDE SEQUENCE</scope>
    <source>
        <strain evidence="1">MNPRO001-30</strain>
        <tissue evidence="1">Meninges</tissue>
    </source>
</reference>
<keyword evidence="2" id="KW-1185">Reference proteome</keyword>
<proteinExistence type="predicted"/>
<evidence type="ECO:0000313" key="2">
    <source>
        <dbReference type="Proteomes" id="UP001196413"/>
    </source>
</evidence>
<organism evidence="1 2">
    <name type="scientific">Parelaphostrongylus tenuis</name>
    <name type="common">Meningeal worm</name>
    <dbReference type="NCBI Taxonomy" id="148309"/>
    <lineage>
        <taxon>Eukaryota</taxon>
        <taxon>Metazoa</taxon>
        <taxon>Ecdysozoa</taxon>
        <taxon>Nematoda</taxon>
        <taxon>Chromadorea</taxon>
        <taxon>Rhabditida</taxon>
        <taxon>Rhabditina</taxon>
        <taxon>Rhabditomorpha</taxon>
        <taxon>Strongyloidea</taxon>
        <taxon>Metastrongylidae</taxon>
        <taxon>Parelaphostrongylus</taxon>
    </lineage>
</organism>